<dbReference type="GO" id="GO:0005615">
    <property type="term" value="C:extracellular space"/>
    <property type="evidence" value="ECO:0007669"/>
    <property type="project" value="TreeGrafter"/>
</dbReference>
<keyword evidence="5" id="KW-0963">Cytoplasm</keyword>
<comment type="caution">
    <text evidence="16">Lacks conserved residue(s) required for the propagation of feature annotation.</text>
</comment>
<dbReference type="Pfam" id="PF00007">
    <property type="entry name" value="Cys_knot"/>
    <property type="match status" value="1"/>
</dbReference>
<evidence type="ECO:0000256" key="11">
    <source>
        <dbReference type="ARBA" id="ARBA00023157"/>
    </source>
</evidence>
<dbReference type="SUPFAM" id="SSF57184">
    <property type="entry name" value="Growth factor receptor domain"/>
    <property type="match status" value="1"/>
</dbReference>
<dbReference type="Proteomes" id="UP000694580">
    <property type="component" value="Chromosome 7"/>
</dbReference>
<evidence type="ECO:0000256" key="3">
    <source>
        <dbReference type="ARBA" id="ARBA00004613"/>
    </source>
</evidence>
<evidence type="ECO:0000256" key="6">
    <source>
        <dbReference type="ARBA" id="ARBA00022525"/>
    </source>
</evidence>
<evidence type="ECO:0000259" key="18">
    <source>
        <dbReference type="PROSITE" id="PS50184"/>
    </source>
</evidence>
<evidence type="ECO:0000259" key="17">
    <source>
        <dbReference type="PROSITE" id="PS01225"/>
    </source>
</evidence>
<dbReference type="InterPro" id="IPR006208">
    <property type="entry name" value="Glyco_hormone_CN"/>
</dbReference>
<dbReference type="PIRSF" id="PIRSF036495">
    <property type="entry name" value="IGFBP_rP_CNN"/>
    <property type="match status" value="1"/>
</dbReference>
<dbReference type="InterPro" id="IPR001007">
    <property type="entry name" value="VWF_dom"/>
</dbReference>
<evidence type="ECO:0000256" key="4">
    <source>
        <dbReference type="ARBA" id="ARBA00008125"/>
    </source>
</evidence>
<dbReference type="GO" id="GO:0008201">
    <property type="term" value="F:heparin binding"/>
    <property type="evidence" value="ECO:0007669"/>
    <property type="project" value="TreeGrafter"/>
</dbReference>
<gene>
    <name evidence="20" type="primary">CCN3</name>
</gene>
<keyword evidence="21" id="KW-1185">Reference proteome</keyword>
<evidence type="ECO:0000256" key="10">
    <source>
        <dbReference type="ARBA" id="ARBA00023030"/>
    </source>
</evidence>
<dbReference type="SUPFAM" id="SSF82895">
    <property type="entry name" value="TSP-1 type 1 repeat"/>
    <property type="match status" value="1"/>
</dbReference>
<keyword evidence="10" id="KW-0339">Growth factor</keyword>
<keyword evidence="12" id="KW-0325">Glycoprotein</keyword>
<feature type="domain" description="IGFBP N-terminal" evidence="19">
    <location>
        <begin position="68"/>
        <end position="140"/>
    </location>
</feature>
<evidence type="ECO:0000256" key="15">
    <source>
        <dbReference type="ARBA" id="ARBA00077787"/>
    </source>
</evidence>
<dbReference type="GeneTree" id="ENSGT00940000159963"/>
<dbReference type="Pfam" id="PF00219">
    <property type="entry name" value="IGFBP"/>
    <property type="match status" value="1"/>
</dbReference>
<dbReference type="PROSITE" id="PS50184">
    <property type="entry name" value="VWFC_2"/>
    <property type="match status" value="1"/>
</dbReference>
<feature type="domain" description="CTCK" evidence="17">
    <location>
        <begin position="301"/>
        <end position="375"/>
    </location>
</feature>
<dbReference type="Gene3D" id="2.20.100.10">
    <property type="entry name" value="Thrombospondin type-1 (TSP1) repeat"/>
    <property type="match status" value="1"/>
</dbReference>
<evidence type="ECO:0000256" key="12">
    <source>
        <dbReference type="ARBA" id="ARBA00023180"/>
    </source>
</evidence>
<name>A0AAY4E5I0_9TELE</name>
<evidence type="ECO:0000256" key="13">
    <source>
        <dbReference type="ARBA" id="ARBA00039944"/>
    </source>
</evidence>
<keyword evidence="6" id="KW-0964">Secreted</keyword>
<evidence type="ECO:0000256" key="7">
    <source>
        <dbReference type="ARBA" id="ARBA00022729"/>
    </source>
</evidence>
<evidence type="ECO:0000256" key="2">
    <source>
        <dbReference type="ARBA" id="ARBA00004610"/>
    </source>
</evidence>
<dbReference type="InterPro" id="IPR036383">
    <property type="entry name" value="TSP1_rpt_sf"/>
</dbReference>
<dbReference type="InterPro" id="IPR043973">
    <property type="entry name" value="TSP1_CCN"/>
</dbReference>
<dbReference type="PANTHER" id="PTHR11348">
    <property type="entry name" value="CONNECTIVE TISSUE GROWTH FACTOR-RELATED"/>
    <property type="match status" value="1"/>
</dbReference>
<comment type="subcellular location">
    <subcellularLocation>
        <location evidence="2">Cell junction</location>
        <location evidence="2">Gap junction</location>
    </subcellularLocation>
    <subcellularLocation>
        <location evidence="1">Cytoplasm</location>
    </subcellularLocation>
    <subcellularLocation>
        <location evidence="3">Secreted</location>
    </subcellularLocation>
</comment>
<dbReference type="PANTHER" id="PTHR11348:SF8">
    <property type="entry name" value="CCN FAMILY MEMBER 3"/>
    <property type="match status" value="1"/>
</dbReference>
<reference evidence="20 21" key="1">
    <citation type="submission" date="2020-06" db="EMBL/GenBank/DDBJ databases">
        <authorList>
            <consortium name="Wellcome Sanger Institute Data Sharing"/>
        </authorList>
    </citation>
    <scope>NUCLEOTIDE SEQUENCE [LARGE SCALE GENOMIC DNA]</scope>
</reference>
<keyword evidence="7" id="KW-0732">Signal</keyword>
<proteinExistence type="inferred from homology"/>
<dbReference type="GO" id="GO:0005921">
    <property type="term" value="C:gap junction"/>
    <property type="evidence" value="ECO:0007669"/>
    <property type="project" value="UniProtKB-SubCell"/>
</dbReference>
<dbReference type="Ensembl" id="ENSDCDT00010063493.1">
    <property type="protein sequence ID" value="ENSDCDP00010052997.1"/>
    <property type="gene ID" value="ENSDCDG00010030856.1"/>
</dbReference>
<dbReference type="PROSITE" id="PS51323">
    <property type="entry name" value="IGFBP_N_2"/>
    <property type="match status" value="1"/>
</dbReference>
<evidence type="ECO:0000313" key="21">
    <source>
        <dbReference type="Proteomes" id="UP000694580"/>
    </source>
</evidence>
<dbReference type="InterPro" id="IPR000867">
    <property type="entry name" value="IGFBP-like"/>
</dbReference>
<organism evidence="20 21">
    <name type="scientific">Denticeps clupeoides</name>
    <name type="common">denticle herring</name>
    <dbReference type="NCBI Taxonomy" id="299321"/>
    <lineage>
        <taxon>Eukaryota</taxon>
        <taxon>Metazoa</taxon>
        <taxon>Chordata</taxon>
        <taxon>Craniata</taxon>
        <taxon>Vertebrata</taxon>
        <taxon>Euteleostomi</taxon>
        <taxon>Actinopterygii</taxon>
        <taxon>Neopterygii</taxon>
        <taxon>Teleostei</taxon>
        <taxon>Clupei</taxon>
        <taxon>Clupeiformes</taxon>
        <taxon>Denticipitoidei</taxon>
        <taxon>Denticipitidae</taxon>
        <taxon>Denticeps</taxon>
    </lineage>
</organism>
<keyword evidence="8" id="KW-0303">Gap junction</keyword>
<dbReference type="AlphaFoldDB" id="A0AAY4E5I0"/>
<dbReference type="SMART" id="SM00041">
    <property type="entry name" value="CT"/>
    <property type="match status" value="1"/>
</dbReference>
<dbReference type="Pfam" id="PF19035">
    <property type="entry name" value="TSP1_CCN"/>
    <property type="match status" value="1"/>
</dbReference>
<evidence type="ECO:0000259" key="19">
    <source>
        <dbReference type="PROSITE" id="PS51323"/>
    </source>
</evidence>
<dbReference type="GO" id="GO:0051239">
    <property type="term" value="P:regulation of multicellular organismal process"/>
    <property type="evidence" value="ECO:0007669"/>
    <property type="project" value="UniProtKB-ARBA"/>
</dbReference>
<dbReference type="PROSITE" id="PS01208">
    <property type="entry name" value="VWFC_1"/>
    <property type="match status" value="1"/>
</dbReference>
<dbReference type="Pfam" id="PF00093">
    <property type="entry name" value="VWC"/>
    <property type="match status" value="1"/>
</dbReference>
<dbReference type="InterPro" id="IPR000884">
    <property type="entry name" value="TSP1_rpt"/>
</dbReference>
<keyword evidence="11" id="KW-1015">Disulfide bond</keyword>
<dbReference type="GO" id="GO:0005178">
    <property type="term" value="F:integrin binding"/>
    <property type="evidence" value="ECO:0007669"/>
    <property type="project" value="TreeGrafter"/>
</dbReference>
<dbReference type="InterPro" id="IPR012395">
    <property type="entry name" value="IGFBP_CNN"/>
</dbReference>
<dbReference type="GO" id="GO:0045597">
    <property type="term" value="P:positive regulation of cell differentiation"/>
    <property type="evidence" value="ECO:0007669"/>
    <property type="project" value="TreeGrafter"/>
</dbReference>
<dbReference type="InterPro" id="IPR050941">
    <property type="entry name" value="CCN"/>
</dbReference>
<dbReference type="FunFam" id="2.20.100.10:FF:000046">
    <property type="entry name" value="Cellular communication network factor 4"/>
    <property type="match status" value="1"/>
</dbReference>
<dbReference type="PROSITE" id="PS01225">
    <property type="entry name" value="CTCK_2"/>
    <property type="match status" value="1"/>
</dbReference>
<dbReference type="GO" id="GO:0007155">
    <property type="term" value="P:cell adhesion"/>
    <property type="evidence" value="ECO:0007669"/>
    <property type="project" value="TreeGrafter"/>
</dbReference>
<evidence type="ECO:0000256" key="16">
    <source>
        <dbReference type="PROSITE-ProRule" id="PRU00039"/>
    </source>
</evidence>
<dbReference type="GO" id="GO:0008083">
    <property type="term" value="F:growth factor activity"/>
    <property type="evidence" value="ECO:0007669"/>
    <property type="project" value="UniProtKB-KW"/>
</dbReference>
<sequence>MEPLPLQHLVTFLPRGNDYKFLWRTLPQPSAEPQLSRSQTRPLQRTMARRNAFVFSACVQVALCVIAWAQACPSRCRCPPQPPVCGAGVPAVLDECACCLVCARQDGEVCSDLQPCDARRGLRCKYPAGARKRSGVCAAAAEGGVCILDGVVYQNGEAFFPSCSYQCVCRQGQLACVPRCNLDVMLPGPDCPFPVRVQVPGECCEKWACEPQPESSVLGGLAMAAYRQEETIGFDAWDPSVNCIEQTTEWGACSRTCGMGVSTRVTNKNRKCEMVKQSRLCMVRPCDMQKDRRTAVKGSACLRPKRSEKPFHFSFKNCTSVQAYQPRFCSLCGDGRCCTPHSTKTAQVQFRCPNDRTIKRPVMFVNSCACHRHCPTDNSVLPHLGPGYDAGLAH</sequence>
<keyword evidence="9" id="KW-0965">Cell junction</keyword>
<dbReference type="InterPro" id="IPR006207">
    <property type="entry name" value="Cys_knot_C"/>
</dbReference>
<dbReference type="PROSITE" id="PS50092">
    <property type="entry name" value="TSP1"/>
    <property type="match status" value="1"/>
</dbReference>
<dbReference type="InterPro" id="IPR009030">
    <property type="entry name" value="Growth_fac_rcpt_cys_sf"/>
</dbReference>
<evidence type="ECO:0000313" key="20">
    <source>
        <dbReference type="Ensembl" id="ENSDCDP00010052997.1"/>
    </source>
</evidence>
<reference evidence="20" key="2">
    <citation type="submission" date="2025-08" db="UniProtKB">
        <authorList>
            <consortium name="Ensembl"/>
        </authorList>
    </citation>
    <scope>IDENTIFICATION</scope>
</reference>
<reference evidence="20" key="3">
    <citation type="submission" date="2025-09" db="UniProtKB">
        <authorList>
            <consortium name="Ensembl"/>
        </authorList>
    </citation>
    <scope>IDENTIFICATION</scope>
</reference>
<evidence type="ECO:0000256" key="5">
    <source>
        <dbReference type="ARBA" id="ARBA00022490"/>
    </source>
</evidence>
<dbReference type="SMART" id="SM00121">
    <property type="entry name" value="IB"/>
    <property type="match status" value="1"/>
</dbReference>
<evidence type="ECO:0000256" key="9">
    <source>
        <dbReference type="ARBA" id="ARBA00022949"/>
    </source>
</evidence>
<dbReference type="GO" id="GO:0002062">
    <property type="term" value="P:chondrocyte differentiation"/>
    <property type="evidence" value="ECO:0007669"/>
    <property type="project" value="TreeGrafter"/>
</dbReference>
<comment type="similarity">
    <text evidence="4">Belongs to the CCN family.</text>
</comment>
<evidence type="ECO:0000256" key="14">
    <source>
        <dbReference type="ARBA" id="ARBA00042352"/>
    </source>
</evidence>
<feature type="domain" description="VWFC" evidence="18">
    <location>
        <begin position="144"/>
        <end position="210"/>
    </location>
</feature>
<dbReference type="SMART" id="SM00209">
    <property type="entry name" value="TSP1"/>
    <property type="match status" value="1"/>
</dbReference>
<accession>A0AAY4E5I0</accession>
<dbReference type="GO" id="GO:0005737">
    <property type="term" value="C:cytoplasm"/>
    <property type="evidence" value="ECO:0007669"/>
    <property type="project" value="UniProtKB-SubCell"/>
</dbReference>
<evidence type="ECO:0000256" key="8">
    <source>
        <dbReference type="ARBA" id="ARBA00022868"/>
    </source>
</evidence>
<dbReference type="GO" id="GO:0031012">
    <property type="term" value="C:extracellular matrix"/>
    <property type="evidence" value="ECO:0007669"/>
    <property type="project" value="TreeGrafter"/>
</dbReference>
<dbReference type="SMART" id="SM00214">
    <property type="entry name" value="VWC"/>
    <property type="match status" value="1"/>
</dbReference>
<evidence type="ECO:0000256" key="1">
    <source>
        <dbReference type="ARBA" id="ARBA00004496"/>
    </source>
</evidence>
<protein>
    <recommendedName>
        <fullName evidence="13">CCN family member 3</fullName>
    </recommendedName>
    <alternativeName>
        <fullName evidence="14">Cellular communication network factor 3</fullName>
    </alternativeName>
    <alternativeName>
        <fullName evidence="15">Protein NOV homolog</fullName>
    </alternativeName>
</protein>